<gene>
    <name evidence="2" type="ORF">L873DRAFT_204154</name>
</gene>
<proteinExistence type="predicted"/>
<evidence type="ECO:0000256" key="1">
    <source>
        <dbReference type="SAM" id="MobiDB-lite"/>
    </source>
</evidence>
<sequence length="51" mass="6035">MISTILRIDRRWNDILEIFPPQIKGRKHSEKIAFQPSTETNKKQKTTDPAR</sequence>
<dbReference type="AlphaFoldDB" id="A0A3N4J4X7"/>
<name>A0A3N4J4X7_9PEZI</name>
<dbReference type="Proteomes" id="UP000276215">
    <property type="component" value="Unassembled WGS sequence"/>
</dbReference>
<reference evidence="2 3" key="1">
    <citation type="journal article" date="2018" name="Nat. Ecol. Evol.">
        <title>Pezizomycetes genomes reveal the molecular basis of ectomycorrhizal truffle lifestyle.</title>
        <authorList>
            <person name="Murat C."/>
            <person name="Payen T."/>
            <person name="Noel B."/>
            <person name="Kuo A."/>
            <person name="Morin E."/>
            <person name="Chen J."/>
            <person name="Kohler A."/>
            <person name="Krizsan K."/>
            <person name="Balestrini R."/>
            <person name="Da Silva C."/>
            <person name="Montanini B."/>
            <person name="Hainaut M."/>
            <person name="Levati E."/>
            <person name="Barry K.W."/>
            <person name="Belfiori B."/>
            <person name="Cichocki N."/>
            <person name="Clum A."/>
            <person name="Dockter R.B."/>
            <person name="Fauchery L."/>
            <person name="Guy J."/>
            <person name="Iotti M."/>
            <person name="Le Tacon F."/>
            <person name="Lindquist E.A."/>
            <person name="Lipzen A."/>
            <person name="Malagnac F."/>
            <person name="Mello A."/>
            <person name="Molinier V."/>
            <person name="Miyauchi S."/>
            <person name="Poulain J."/>
            <person name="Riccioni C."/>
            <person name="Rubini A."/>
            <person name="Sitrit Y."/>
            <person name="Splivallo R."/>
            <person name="Traeger S."/>
            <person name="Wang M."/>
            <person name="Zifcakova L."/>
            <person name="Wipf D."/>
            <person name="Zambonelli A."/>
            <person name="Paolocci F."/>
            <person name="Nowrousian M."/>
            <person name="Ottonello S."/>
            <person name="Baldrian P."/>
            <person name="Spatafora J.W."/>
            <person name="Henrissat B."/>
            <person name="Nagy L.G."/>
            <person name="Aury J.M."/>
            <person name="Wincker P."/>
            <person name="Grigoriev I.V."/>
            <person name="Bonfante P."/>
            <person name="Martin F.M."/>
        </authorList>
    </citation>
    <scope>NUCLEOTIDE SEQUENCE [LARGE SCALE GENOMIC DNA]</scope>
    <source>
        <strain evidence="2 3">120613-1</strain>
    </source>
</reference>
<feature type="region of interest" description="Disordered" evidence="1">
    <location>
        <begin position="25"/>
        <end position="51"/>
    </location>
</feature>
<keyword evidence="3" id="KW-1185">Reference proteome</keyword>
<accession>A0A3N4J4X7</accession>
<dbReference type="EMBL" id="ML120477">
    <property type="protein sequence ID" value="RPA92297.1"/>
    <property type="molecule type" value="Genomic_DNA"/>
</dbReference>
<organism evidence="2 3">
    <name type="scientific">Choiromyces venosus 120613-1</name>
    <dbReference type="NCBI Taxonomy" id="1336337"/>
    <lineage>
        <taxon>Eukaryota</taxon>
        <taxon>Fungi</taxon>
        <taxon>Dikarya</taxon>
        <taxon>Ascomycota</taxon>
        <taxon>Pezizomycotina</taxon>
        <taxon>Pezizomycetes</taxon>
        <taxon>Pezizales</taxon>
        <taxon>Tuberaceae</taxon>
        <taxon>Choiromyces</taxon>
    </lineage>
</organism>
<evidence type="ECO:0000313" key="3">
    <source>
        <dbReference type="Proteomes" id="UP000276215"/>
    </source>
</evidence>
<evidence type="ECO:0000313" key="2">
    <source>
        <dbReference type="EMBL" id="RPA92297.1"/>
    </source>
</evidence>
<feature type="compositionally biased region" description="Basic and acidic residues" evidence="1">
    <location>
        <begin position="40"/>
        <end position="51"/>
    </location>
</feature>
<protein>
    <submittedName>
        <fullName evidence="2">Uncharacterized protein</fullName>
    </submittedName>
</protein>